<feature type="non-terminal residue" evidence="1">
    <location>
        <position position="36"/>
    </location>
</feature>
<evidence type="ECO:0000313" key="1">
    <source>
        <dbReference type="EMBL" id="CDW51122.1"/>
    </source>
</evidence>
<reference evidence="1" key="1">
    <citation type="submission" date="2014-05" db="EMBL/GenBank/DDBJ databases">
        <authorList>
            <person name="Chronopoulou M."/>
        </authorList>
    </citation>
    <scope>NUCLEOTIDE SEQUENCE</scope>
    <source>
        <tissue evidence="1">Whole organism</tissue>
    </source>
</reference>
<organism evidence="1">
    <name type="scientific">Lepeophtheirus salmonis</name>
    <name type="common">Salmon louse</name>
    <name type="synonym">Caligus salmonis</name>
    <dbReference type="NCBI Taxonomy" id="72036"/>
    <lineage>
        <taxon>Eukaryota</taxon>
        <taxon>Metazoa</taxon>
        <taxon>Ecdysozoa</taxon>
        <taxon>Arthropoda</taxon>
        <taxon>Crustacea</taxon>
        <taxon>Multicrustacea</taxon>
        <taxon>Hexanauplia</taxon>
        <taxon>Copepoda</taxon>
        <taxon>Siphonostomatoida</taxon>
        <taxon>Caligidae</taxon>
        <taxon>Lepeophtheirus</taxon>
    </lineage>
</organism>
<accession>A0A0K2VLK1</accession>
<name>A0A0K2VLK1_LEPSM</name>
<proteinExistence type="predicted"/>
<dbReference type="AlphaFoldDB" id="A0A0K2VLK1"/>
<protein>
    <submittedName>
        <fullName evidence="1">Uncharacterized protein</fullName>
    </submittedName>
</protein>
<sequence>MIVFKGEKSSSAQISRTRTFLPQTSNIFFSFMRWRN</sequence>
<dbReference type="EMBL" id="HACA01033760">
    <property type="protein sequence ID" value="CDW51122.1"/>
    <property type="molecule type" value="Transcribed_RNA"/>
</dbReference>